<sequence>MENDFLKTFVQQISKEEEQKNAVQKKRKYFQELGRKGGLKKKTSQQFSKVISVRFTEKEFEEIRKESGKFKLTFSKYLRLIFTEKELKINEFGTDEILLKYGDNFIKIRNLLRNAEWTAFENKKEILTEIELVLSLIKNYLYQKNLQNE</sequence>
<accession>A0A1U7PV49</accession>
<dbReference type="STRING" id="1121284.SAMN05660493_02153"/>
<name>A0A1U7PV49_9FLAO</name>
<organism evidence="1 2">
    <name type="scientific">Epilithonimonas bovis DSM 19482</name>
    <dbReference type="NCBI Taxonomy" id="1121284"/>
    <lineage>
        <taxon>Bacteria</taxon>
        <taxon>Pseudomonadati</taxon>
        <taxon>Bacteroidota</taxon>
        <taxon>Flavobacteriia</taxon>
        <taxon>Flavobacteriales</taxon>
        <taxon>Weeksellaceae</taxon>
        <taxon>Chryseobacterium group</taxon>
        <taxon>Epilithonimonas</taxon>
    </lineage>
</organism>
<protein>
    <recommendedName>
        <fullName evidence="3">Special sigma factor</fullName>
    </recommendedName>
</protein>
<dbReference type="Proteomes" id="UP000187261">
    <property type="component" value="Unassembled WGS sequence"/>
</dbReference>
<keyword evidence="2" id="KW-1185">Reference proteome</keyword>
<gene>
    <name evidence="1" type="ORF">SAMN05660493_02153</name>
</gene>
<evidence type="ECO:0000313" key="1">
    <source>
        <dbReference type="EMBL" id="SIT97436.1"/>
    </source>
</evidence>
<evidence type="ECO:0000313" key="2">
    <source>
        <dbReference type="Proteomes" id="UP000187261"/>
    </source>
</evidence>
<dbReference type="InterPro" id="IPR053842">
    <property type="entry name" value="NikA-like"/>
</dbReference>
<dbReference type="EMBL" id="FTPU01000023">
    <property type="protein sequence ID" value="SIT97436.1"/>
    <property type="molecule type" value="Genomic_DNA"/>
</dbReference>
<proteinExistence type="predicted"/>
<dbReference type="AlphaFoldDB" id="A0A1U7PV49"/>
<evidence type="ECO:0008006" key="3">
    <source>
        <dbReference type="Google" id="ProtNLM"/>
    </source>
</evidence>
<dbReference type="Pfam" id="PF21983">
    <property type="entry name" value="NikA-like"/>
    <property type="match status" value="1"/>
</dbReference>
<reference evidence="2" key="1">
    <citation type="submission" date="2016-10" db="EMBL/GenBank/DDBJ databases">
        <authorList>
            <person name="Varghese N."/>
            <person name="Submissions S."/>
        </authorList>
    </citation>
    <scope>NUCLEOTIDE SEQUENCE [LARGE SCALE GENOMIC DNA]</scope>
    <source>
        <strain evidence="2">DSM 19482</strain>
    </source>
</reference>
<dbReference type="RefSeq" id="WP_076783625.1">
    <property type="nucleotide sequence ID" value="NZ_FTPU01000023.1"/>
</dbReference>
<dbReference type="OrthoDB" id="1261460at2"/>